<organism evidence="1 2">
    <name type="scientific">Portunus trituberculatus</name>
    <name type="common">Swimming crab</name>
    <name type="synonym">Neptunus trituberculatus</name>
    <dbReference type="NCBI Taxonomy" id="210409"/>
    <lineage>
        <taxon>Eukaryota</taxon>
        <taxon>Metazoa</taxon>
        <taxon>Ecdysozoa</taxon>
        <taxon>Arthropoda</taxon>
        <taxon>Crustacea</taxon>
        <taxon>Multicrustacea</taxon>
        <taxon>Malacostraca</taxon>
        <taxon>Eumalacostraca</taxon>
        <taxon>Eucarida</taxon>
        <taxon>Decapoda</taxon>
        <taxon>Pleocyemata</taxon>
        <taxon>Brachyura</taxon>
        <taxon>Eubrachyura</taxon>
        <taxon>Portunoidea</taxon>
        <taxon>Portunidae</taxon>
        <taxon>Portuninae</taxon>
        <taxon>Portunus</taxon>
    </lineage>
</organism>
<dbReference type="EMBL" id="VSRR010088386">
    <property type="protein sequence ID" value="MPC91615.1"/>
    <property type="molecule type" value="Genomic_DNA"/>
</dbReference>
<dbReference type="Proteomes" id="UP000324222">
    <property type="component" value="Unassembled WGS sequence"/>
</dbReference>
<keyword evidence="2" id="KW-1185">Reference proteome</keyword>
<evidence type="ECO:0000313" key="1">
    <source>
        <dbReference type="EMBL" id="MPC91615.1"/>
    </source>
</evidence>
<accession>A0A5B7JAC5</accession>
<dbReference type="AlphaFoldDB" id="A0A5B7JAC5"/>
<proteinExistence type="predicted"/>
<comment type="caution">
    <text evidence="1">The sequence shown here is derived from an EMBL/GenBank/DDBJ whole genome shotgun (WGS) entry which is preliminary data.</text>
</comment>
<sequence length="35" mass="4078">MVGGAAVTKQKWQRHVLHPRLQLSCQNLLLRRPNQ</sequence>
<reference evidence="1 2" key="1">
    <citation type="submission" date="2019-05" db="EMBL/GenBank/DDBJ databases">
        <title>Another draft genome of Portunus trituberculatus and its Hox gene families provides insights of decapod evolution.</title>
        <authorList>
            <person name="Jeong J.-H."/>
            <person name="Song I."/>
            <person name="Kim S."/>
            <person name="Choi T."/>
            <person name="Kim D."/>
            <person name="Ryu S."/>
            <person name="Kim W."/>
        </authorList>
    </citation>
    <scope>NUCLEOTIDE SEQUENCE [LARGE SCALE GENOMIC DNA]</scope>
    <source>
        <tissue evidence="1">Muscle</tissue>
    </source>
</reference>
<evidence type="ECO:0000313" key="2">
    <source>
        <dbReference type="Proteomes" id="UP000324222"/>
    </source>
</evidence>
<gene>
    <name evidence="1" type="ORF">E2C01_086664</name>
</gene>
<protein>
    <submittedName>
        <fullName evidence="1">Uncharacterized protein</fullName>
    </submittedName>
</protein>
<name>A0A5B7JAC5_PORTR</name>